<keyword evidence="1" id="KW-0812">Transmembrane</keyword>
<evidence type="ECO:0000256" key="1">
    <source>
        <dbReference type="SAM" id="Phobius"/>
    </source>
</evidence>
<proteinExistence type="predicted"/>
<gene>
    <name evidence="2" type="ORF">SCMU_35550</name>
</gene>
<feature type="transmembrane region" description="Helical" evidence="1">
    <location>
        <begin position="136"/>
        <end position="155"/>
    </location>
</feature>
<feature type="transmembrane region" description="Helical" evidence="1">
    <location>
        <begin position="299"/>
        <end position="321"/>
    </location>
</feature>
<feature type="transmembrane region" description="Helical" evidence="1">
    <location>
        <begin position="259"/>
        <end position="279"/>
    </location>
</feature>
<dbReference type="Pfam" id="PF06166">
    <property type="entry name" value="DUF979"/>
    <property type="match status" value="1"/>
</dbReference>
<keyword evidence="1" id="KW-1133">Transmembrane helix</keyword>
<evidence type="ECO:0000313" key="3">
    <source>
        <dbReference type="Proteomes" id="UP001319861"/>
    </source>
</evidence>
<dbReference type="EMBL" id="AP024525">
    <property type="protein sequence ID" value="BCT77713.1"/>
    <property type="molecule type" value="Genomic_DNA"/>
</dbReference>
<dbReference type="Proteomes" id="UP001319861">
    <property type="component" value="Chromosome"/>
</dbReference>
<keyword evidence="1" id="KW-0472">Membrane</keyword>
<feature type="transmembrane region" description="Helical" evidence="1">
    <location>
        <begin position="101"/>
        <end position="124"/>
    </location>
</feature>
<feature type="transmembrane region" description="Helical" evidence="1">
    <location>
        <begin position="217"/>
        <end position="247"/>
    </location>
</feature>
<accession>A0ABN6FLS4</accession>
<name>A0ABN6FLS4_SINCY</name>
<organism evidence="2 3">
    <name type="scientific">Sinomonas cyclohexanicum</name>
    <name type="common">Corynebacterium cyclohexanicum</name>
    <dbReference type="NCBI Taxonomy" id="322009"/>
    <lineage>
        <taxon>Bacteria</taxon>
        <taxon>Bacillati</taxon>
        <taxon>Actinomycetota</taxon>
        <taxon>Actinomycetes</taxon>
        <taxon>Micrococcales</taxon>
        <taxon>Micrococcaceae</taxon>
        <taxon>Sinomonas</taxon>
    </lineage>
</organism>
<feature type="transmembrane region" description="Helical" evidence="1">
    <location>
        <begin position="176"/>
        <end position="197"/>
    </location>
</feature>
<feature type="transmembrane region" description="Helical" evidence="1">
    <location>
        <begin position="56"/>
        <end position="75"/>
    </location>
</feature>
<protein>
    <submittedName>
        <fullName evidence="2">Membrane protein</fullName>
    </submittedName>
</protein>
<keyword evidence="3" id="KW-1185">Reference proteome</keyword>
<dbReference type="RefSeq" id="WP_229230393.1">
    <property type="nucleotide sequence ID" value="NZ_AP024525.1"/>
</dbReference>
<reference evidence="2 3" key="1">
    <citation type="journal article" date="2021" name="J. Biosci. Bioeng.">
        <title>Identification and characterization of a chc gene cluster responsible for the aromatization pathway of cyclohexanecarboxylate degradation in Sinomonas cyclohexanicum ATCC 51369.</title>
        <authorList>
            <person name="Yamamoto T."/>
            <person name="Hasegawa Y."/>
            <person name="Lau P.C.K."/>
            <person name="Iwaki H."/>
        </authorList>
    </citation>
    <scope>NUCLEOTIDE SEQUENCE [LARGE SCALE GENOMIC DNA]</scope>
    <source>
        <strain evidence="2 3">ATCC 51369</strain>
    </source>
</reference>
<feature type="transmembrane region" description="Helical" evidence="1">
    <location>
        <begin position="6"/>
        <end position="23"/>
    </location>
</feature>
<evidence type="ECO:0000313" key="2">
    <source>
        <dbReference type="EMBL" id="BCT77713.1"/>
    </source>
</evidence>
<dbReference type="InterPro" id="IPR009323">
    <property type="entry name" value="DUF979"/>
</dbReference>
<feature type="transmembrane region" description="Helical" evidence="1">
    <location>
        <begin position="32"/>
        <end position="50"/>
    </location>
</feature>
<sequence>MINVEAVYWLIGALFIAWASLIARDENHPHRWGASSFWGLLGLCFFYGTWVQAGTAPAWVLGVAVLVLVAIAATGRLKHGTAKTSTPAEREAFAGTFGNRLFIPALAIPVVTVVLVLAAPVLTIGKTPILDPKNTTLVALAIGAVVAAVLAVVLLKPKNKLTPIIESRRLLESIGWAALLPQMLSTLGILFTKAGVGTAVGTLAETVMPKGSLLAGVIVYCVGMFLFTILMGNGFAAFPIMTAAIGWPVLVQEFHGTPAIVFAIGMLAGFCGTLCTPMAANFNLVPSALLEMRNKYGVITAQVGTAVPLLVVNTALMYFLAFH</sequence>